<name>A0A8H5HX26_9AGAR</name>
<feature type="region of interest" description="Disordered" evidence="1">
    <location>
        <begin position="122"/>
        <end position="148"/>
    </location>
</feature>
<sequence>MRYPYAKIPLKNAPAMSTAARTGGMAPKTARNTAVSIAILASTFASFFFLLKRQDEKRKVTSKLESFEETLLTLPRGGVPLSETLVSDSLSSVPKSPVSTHNAQHFTRTPGWRTSTDGIHAHHATGGHIHQPAPQRDRGDGLAYTKKV</sequence>
<dbReference type="EMBL" id="JAACJN010000013">
    <property type="protein sequence ID" value="KAF5390750.1"/>
    <property type="molecule type" value="Genomic_DNA"/>
</dbReference>
<accession>A0A8H5HX26</accession>
<reference evidence="3 4" key="1">
    <citation type="journal article" date="2020" name="ISME J.">
        <title>Uncovering the hidden diversity of litter-decomposition mechanisms in mushroom-forming fungi.</title>
        <authorList>
            <person name="Floudas D."/>
            <person name="Bentzer J."/>
            <person name="Ahren D."/>
            <person name="Johansson T."/>
            <person name="Persson P."/>
            <person name="Tunlid A."/>
        </authorList>
    </citation>
    <scope>NUCLEOTIDE SEQUENCE [LARGE SCALE GENOMIC DNA]</scope>
    <source>
        <strain evidence="3 4">CBS 406.79</strain>
    </source>
</reference>
<evidence type="ECO:0000313" key="3">
    <source>
        <dbReference type="EMBL" id="KAF5390750.1"/>
    </source>
</evidence>
<organism evidence="3 4">
    <name type="scientific">Collybiopsis confluens</name>
    <dbReference type="NCBI Taxonomy" id="2823264"/>
    <lineage>
        <taxon>Eukaryota</taxon>
        <taxon>Fungi</taxon>
        <taxon>Dikarya</taxon>
        <taxon>Basidiomycota</taxon>
        <taxon>Agaricomycotina</taxon>
        <taxon>Agaricomycetes</taxon>
        <taxon>Agaricomycetidae</taxon>
        <taxon>Agaricales</taxon>
        <taxon>Marasmiineae</taxon>
        <taxon>Omphalotaceae</taxon>
        <taxon>Collybiopsis</taxon>
    </lineage>
</organism>
<gene>
    <name evidence="3" type="ORF">D9757_004463</name>
</gene>
<keyword evidence="2" id="KW-0812">Transmembrane</keyword>
<dbReference type="OrthoDB" id="2850836at2759"/>
<evidence type="ECO:0000256" key="2">
    <source>
        <dbReference type="SAM" id="Phobius"/>
    </source>
</evidence>
<evidence type="ECO:0000256" key="1">
    <source>
        <dbReference type="SAM" id="MobiDB-lite"/>
    </source>
</evidence>
<dbReference type="Proteomes" id="UP000518752">
    <property type="component" value="Unassembled WGS sequence"/>
</dbReference>
<protein>
    <recommendedName>
        <fullName evidence="5">Transmembrane protein</fullName>
    </recommendedName>
</protein>
<feature type="region of interest" description="Disordered" evidence="1">
    <location>
        <begin position="92"/>
        <end position="111"/>
    </location>
</feature>
<comment type="caution">
    <text evidence="3">The sequence shown here is derived from an EMBL/GenBank/DDBJ whole genome shotgun (WGS) entry which is preliminary data.</text>
</comment>
<dbReference type="AlphaFoldDB" id="A0A8H5HX26"/>
<keyword evidence="4" id="KW-1185">Reference proteome</keyword>
<proteinExistence type="predicted"/>
<keyword evidence="2" id="KW-0472">Membrane</keyword>
<feature type="transmembrane region" description="Helical" evidence="2">
    <location>
        <begin position="33"/>
        <end position="51"/>
    </location>
</feature>
<evidence type="ECO:0008006" key="5">
    <source>
        <dbReference type="Google" id="ProtNLM"/>
    </source>
</evidence>
<keyword evidence="2" id="KW-1133">Transmembrane helix</keyword>
<evidence type="ECO:0000313" key="4">
    <source>
        <dbReference type="Proteomes" id="UP000518752"/>
    </source>
</evidence>